<organism evidence="7 8">
    <name type="scientific">Thermolongibacillus altinsuensis</name>
    <dbReference type="NCBI Taxonomy" id="575256"/>
    <lineage>
        <taxon>Bacteria</taxon>
        <taxon>Bacillati</taxon>
        <taxon>Bacillota</taxon>
        <taxon>Bacilli</taxon>
        <taxon>Bacillales</taxon>
        <taxon>Anoxybacillaceae</taxon>
        <taxon>Thermolongibacillus</taxon>
    </lineage>
</organism>
<evidence type="ECO:0000313" key="8">
    <source>
        <dbReference type="Proteomes" id="UP000295658"/>
    </source>
</evidence>
<dbReference type="GO" id="GO:0005886">
    <property type="term" value="C:plasma membrane"/>
    <property type="evidence" value="ECO:0007669"/>
    <property type="project" value="UniProtKB-SubCell"/>
</dbReference>
<reference evidence="7 8" key="1">
    <citation type="submission" date="2019-03" db="EMBL/GenBank/DDBJ databases">
        <title>Genomic Encyclopedia of Type Strains, Phase IV (KMG-IV): sequencing the most valuable type-strain genomes for metagenomic binning, comparative biology and taxonomic classification.</title>
        <authorList>
            <person name="Goeker M."/>
        </authorList>
    </citation>
    <scope>NUCLEOTIDE SEQUENCE [LARGE SCALE GENOMIC DNA]</scope>
    <source>
        <strain evidence="7 8">DSM 24979</strain>
    </source>
</reference>
<keyword evidence="8" id="KW-1185">Reference proteome</keyword>
<feature type="transmembrane region" description="Helical" evidence="6">
    <location>
        <begin position="187"/>
        <end position="206"/>
    </location>
</feature>
<evidence type="ECO:0000256" key="6">
    <source>
        <dbReference type="SAM" id="Phobius"/>
    </source>
</evidence>
<dbReference type="InterPro" id="IPR019108">
    <property type="entry name" value="Caa3_assmbl_CtaG-rel"/>
</dbReference>
<dbReference type="OrthoDB" id="128422at2"/>
<feature type="transmembrane region" description="Helical" evidence="6">
    <location>
        <begin position="148"/>
        <end position="167"/>
    </location>
</feature>
<feature type="transmembrane region" description="Helical" evidence="6">
    <location>
        <begin position="218"/>
        <end position="237"/>
    </location>
</feature>
<keyword evidence="4 6" id="KW-1133">Transmembrane helix</keyword>
<name>A0A4R1QPF2_9BACL</name>
<dbReference type="NCBIfam" id="TIGR02737">
    <property type="entry name" value="caa3_CtaG"/>
    <property type="match status" value="1"/>
</dbReference>
<accession>A0A4R1QPF2</accession>
<evidence type="ECO:0000256" key="5">
    <source>
        <dbReference type="ARBA" id="ARBA00023136"/>
    </source>
</evidence>
<dbReference type="InterPro" id="IPR014108">
    <property type="entry name" value="Caa3-assmbl_CtaG"/>
</dbReference>
<comment type="caution">
    <text evidence="7">The sequence shown here is derived from an EMBL/GenBank/DDBJ whole genome shotgun (WGS) entry which is preliminary data.</text>
</comment>
<feature type="transmembrane region" description="Helical" evidence="6">
    <location>
        <begin position="257"/>
        <end position="276"/>
    </location>
</feature>
<sequence>MSLSIFGFQAMWSPYFFLFLVFLTVLYFMIVGPWRTKFAQSEEVPTKQKVAFITAMVLLYICKGSPIDLLGHLMFSAHMTQMAVLYLIIPPLFIIGIPSWLFTALFRISPIRMVVKFLTKPLISLILFNGLFSFYHVPLIFDVVKTNMWLHALMTTVIFITALMMWWPVMNQVPGWETLSGIKKVGYIFADGVLLTPACALIIFADTPLYATYYDPEAWLNALSLCVPAGTLASLHLTGPEMFSSMSLLHDQQLGGVLMKIIQEIVYGTVLFYIFIQWYRKEREGEHGVKMPQPTE</sequence>
<feature type="transmembrane region" description="Helical" evidence="6">
    <location>
        <begin position="12"/>
        <end position="30"/>
    </location>
</feature>
<evidence type="ECO:0000256" key="1">
    <source>
        <dbReference type="ARBA" id="ARBA00004651"/>
    </source>
</evidence>
<evidence type="ECO:0000256" key="2">
    <source>
        <dbReference type="ARBA" id="ARBA00022475"/>
    </source>
</evidence>
<gene>
    <name evidence="7" type="ORF">EDD69_10541</name>
</gene>
<comment type="subcellular location">
    <subcellularLocation>
        <location evidence="1">Cell membrane</location>
        <topology evidence="1">Multi-pass membrane protein</topology>
    </subcellularLocation>
</comment>
<feature type="transmembrane region" description="Helical" evidence="6">
    <location>
        <begin position="122"/>
        <end position="141"/>
    </location>
</feature>
<dbReference type="Pfam" id="PF09678">
    <property type="entry name" value="Caa3_CtaG"/>
    <property type="match status" value="1"/>
</dbReference>
<dbReference type="EMBL" id="SLUL01000005">
    <property type="protein sequence ID" value="TCL50245.1"/>
    <property type="molecule type" value="Genomic_DNA"/>
</dbReference>
<feature type="transmembrane region" description="Helical" evidence="6">
    <location>
        <begin position="83"/>
        <end position="102"/>
    </location>
</feature>
<keyword evidence="2" id="KW-1003">Cell membrane</keyword>
<evidence type="ECO:0000256" key="4">
    <source>
        <dbReference type="ARBA" id="ARBA00022989"/>
    </source>
</evidence>
<proteinExistence type="predicted"/>
<protein>
    <submittedName>
        <fullName evidence="7">Putative membrane protein</fullName>
    </submittedName>
</protein>
<keyword evidence="5 6" id="KW-0472">Membrane</keyword>
<evidence type="ECO:0000256" key="3">
    <source>
        <dbReference type="ARBA" id="ARBA00022692"/>
    </source>
</evidence>
<evidence type="ECO:0000313" key="7">
    <source>
        <dbReference type="EMBL" id="TCL50245.1"/>
    </source>
</evidence>
<dbReference type="Proteomes" id="UP000295658">
    <property type="component" value="Unassembled WGS sequence"/>
</dbReference>
<dbReference type="AlphaFoldDB" id="A0A4R1QPF2"/>
<dbReference type="RefSeq" id="WP_132948019.1">
    <property type="nucleotide sequence ID" value="NZ_BSVG01000003.1"/>
</dbReference>
<keyword evidence="3 6" id="KW-0812">Transmembrane</keyword>